<organism evidence="3 4">
    <name type="scientific">Periconia digitata</name>
    <dbReference type="NCBI Taxonomy" id="1303443"/>
    <lineage>
        <taxon>Eukaryota</taxon>
        <taxon>Fungi</taxon>
        <taxon>Dikarya</taxon>
        <taxon>Ascomycota</taxon>
        <taxon>Pezizomycotina</taxon>
        <taxon>Dothideomycetes</taxon>
        <taxon>Pleosporomycetidae</taxon>
        <taxon>Pleosporales</taxon>
        <taxon>Massarineae</taxon>
        <taxon>Periconiaceae</taxon>
        <taxon>Periconia</taxon>
    </lineage>
</organism>
<dbReference type="InterPro" id="IPR001138">
    <property type="entry name" value="Zn2Cys6_DnaBD"/>
</dbReference>
<reference evidence="3" key="1">
    <citation type="submission" date="2023-01" db="EMBL/GenBank/DDBJ databases">
        <authorList>
            <person name="Van Ghelder C."/>
            <person name="Rancurel C."/>
        </authorList>
    </citation>
    <scope>NUCLEOTIDE SEQUENCE</scope>
    <source>
        <strain evidence="3">CNCM I-4278</strain>
    </source>
</reference>
<feature type="compositionally biased region" description="Polar residues" evidence="2">
    <location>
        <begin position="124"/>
        <end position="138"/>
    </location>
</feature>
<sequence length="740" mass="84263">MENLDFDPEASITVATGRPLIQDLEDSITVATGRPLIQDPEDSITVATGPSLIQDPEDSIRVAVGPSLIQDTRTPPRNTRQDCVACMDIGRICDRELPSCSQCVTSNARCRPRLQPVLRMSALTRRSVTPDVRSTSAIPSAHEPNNHEPSPQESTLPHASHQPSLGTNRLEPITIPSSPPPDQDPEFQPSHGTDPLVPIIIPSSPPPDQDLGSEFRLPPGHQQVLATMPLLFPIPYQIFWTEYLYPEYSENDHIRGMLRAIGEMYRAIPMSMSRDERVRAEGCDLKTTAVNTYRHTLEALGRSANEGKEDMGLFVITICLNSYFESLSGNIPAFIGRMHSVHHYFKMYNTLILHRSNEYRKDTRGMYPVQDCLRSLDRICYVALPLDRIHVDSKLILSEYNSHHRGQNSGESRDFISLRSLVSIIFEDEKIRRLVWSPTAIYTQETPLDSIYSVEEKLEQWKRLYLDLIPELDTDAALAILLDYPDHQAPRLVMPPSRYRSTTPHTSLAALHFNFYVARLKLALVLLGVDPTRNKMQTNFYLYETLKHAASHVTRGPWDALQVGVLPILHIVGLCSPRPSWVEWIKKACRSKSTEGIFNGHAFATNLESLHLMEGNRKSASLLRADEYPDPTKRVICEFVPELDGHHFISFFAAPIPDLEAQQERRGGYRTIGHTRWRYLHDEDGSYTPTWPLWRMYKEPFSEEWIYSTEAAQSWLQHARQKMFSLTRAMEEHMRGSEIL</sequence>
<dbReference type="OrthoDB" id="2593732at2759"/>
<feature type="compositionally biased region" description="Polar residues" evidence="2">
    <location>
        <begin position="147"/>
        <end position="167"/>
    </location>
</feature>
<dbReference type="CDD" id="cd00067">
    <property type="entry name" value="GAL4"/>
    <property type="match status" value="1"/>
</dbReference>
<comment type="caution">
    <text evidence="3">The sequence shown here is derived from an EMBL/GenBank/DDBJ whole genome shotgun (WGS) entry which is preliminary data.</text>
</comment>
<evidence type="ECO:0000313" key="3">
    <source>
        <dbReference type="EMBL" id="CAI6332960.1"/>
    </source>
</evidence>
<protein>
    <recommendedName>
        <fullName evidence="5">Zn(2)-C6 fungal-type domain-containing protein</fullName>
    </recommendedName>
</protein>
<dbReference type="Proteomes" id="UP001152607">
    <property type="component" value="Unassembled WGS sequence"/>
</dbReference>
<evidence type="ECO:0008006" key="5">
    <source>
        <dbReference type="Google" id="ProtNLM"/>
    </source>
</evidence>
<evidence type="ECO:0000256" key="2">
    <source>
        <dbReference type="SAM" id="MobiDB-lite"/>
    </source>
</evidence>
<dbReference type="AlphaFoldDB" id="A0A9W4XLJ1"/>
<feature type="region of interest" description="Disordered" evidence="2">
    <location>
        <begin position="121"/>
        <end position="214"/>
    </location>
</feature>
<proteinExistence type="predicted"/>
<name>A0A9W4XLJ1_9PLEO</name>
<gene>
    <name evidence="3" type="ORF">PDIGIT_LOCUS5993</name>
</gene>
<keyword evidence="1" id="KW-0539">Nucleus</keyword>
<dbReference type="EMBL" id="CAOQHR010000004">
    <property type="protein sequence ID" value="CAI6332960.1"/>
    <property type="molecule type" value="Genomic_DNA"/>
</dbReference>
<dbReference type="GO" id="GO:0000981">
    <property type="term" value="F:DNA-binding transcription factor activity, RNA polymerase II-specific"/>
    <property type="evidence" value="ECO:0007669"/>
    <property type="project" value="InterPro"/>
</dbReference>
<dbReference type="GO" id="GO:0008270">
    <property type="term" value="F:zinc ion binding"/>
    <property type="evidence" value="ECO:0007669"/>
    <property type="project" value="InterPro"/>
</dbReference>
<evidence type="ECO:0000313" key="4">
    <source>
        <dbReference type="Proteomes" id="UP001152607"/>
    </source>
</evidence>
<accession>A0A9W4XLJ1</accession>
<keyword evidence="4" id="KW-1185">Reference proteome</keyword>
<evidence type="ECO:0000256" key="1">
    <source>
        <dbReference type="ARBA" id="ARBA00023242"/>
    </source>
</evidence>